<sequence>MRSLYTLVLVLLFHFSYSQFRIKSISPAINQQDSFNAKIIETLEEFLETKDPKFWLDSDFKRFKSPYYEIIGIENGKLGNNFYQPSVMEIIPTDENDKRIVKIAFIGYNSETKSNLIKAIYNVIAVKKGDRVFFSKYIDYATKNWKIKNEDNVTYYISPNKNFNIAEAEAQKKDIHMLSDFFGAEKFPITYYSTISPEEVFKLKGFDYHPMMYADKSGGFAEGYNIIFSGNNSEYYTHELVHLFTSKLFPKINPYFDEGIATYFGGSGKFDYKWQKEKLKNFLTENPGFDAFEHLDIYERLFFEKETPIPYVISAVLCEMIISKFGKEKLFLVLKNGNSVEEGLKTLNLNKNNMNYELRKFLKN</sequence>
<dbReference type="RefSeq" id="WP_378172527.1">
    <property type="nucleotide sequence ID" value="NZ_JBHTCR010000001.1"/>
</dbReference>
<evidence type="ECO:0000313" key="1">
    <source>
        <dbReference type="EMBL" id="MFC7345458.1"/>
    </source>
</evidence>
<organism evidence="1 2">
    <name type="scientific">Chryseobacterium zhengzhouense</name>
    <dbReference type="NCBI Taxonomy" id="1636086"/>
    <lineage>
        <taxon>Bacteria</taxon>
        <taxon>Pseudomonadati</taxon>
        <taxon>Bacteroidota</taxon>
        <taxon>Flavobacteriia</taxon>
        <taxon>Flavobacteriales</taxon>
        <taxon>Weeksellaceae</taxon>
        <taxon>Chryseobacterium group</taxon>
        <taxon>Chryseobacterium</taxon>
    </lineage>
</organism>
<evidence type="ECO:0008006" key="3">
    <source>
        <dbReference type="Google" id="ProtNLM"/>
    </source>
</evidence>
<keyword evidence="2" id="KW-1185">Reference proteome</keyword>
<name>A0ABW2LUW0_9FLAO</name>
<gene>
    <name evidence="1" type="ORF">ACFQO9_01860</name>
</gene>
<dbReference type="EMBL" id="JBHTCR010000001">
    <property type="protein sequence ID" value="MFC7345458.1"/>
    <property type="molecule type" value="Genomic_DNA"/>
</dbReference>
<evidence type="ECO:0000313" key="2">
    <source>
        <dbReference type="Proteomes" id="UP001596550"/>
    </source>
</evidence>
<dbReference type="Proteomes" id="UP001596550">
    <property type="component" value="Unassembled WGS sequence"/>
</dbReference>
<comment type="caution">
    <text evidence="1">The sequence shown here is derived from an EMBL/GenBank/DDBJ whole genome shotgun (WGS) entry which is preliminary data.</text>
</comment>
<proteinExistence type="predicted"/>
<reference evidence="2" key="1">
    <citation type="journal article" date="2019" name="Int. J. Syst. Evol. Microbiol.">
        <title>The Global Catalogue of Microorganisms (GCM) 10K type strain sequencing project: providing services to taxonomists for standard genome sequencing and annotation.</title>
        <authorList>
            <consortium name="The Broad Institute Genomics Platform"/>
            <consortium name="The Broad Institute Genome Sequencing Center for Infectious Disease"/>
            <person name="Wu L."/>
            <person name="Ma J."/>
        </authorList>
    </citation>
    <scope>NUCLEOTIDE SEQUENCE [LARGE SCALE GENOMIC DNA]</scope>
    <source>
        <strain evidence="2">CCUG 54781</strain>
    </source>
</reference>
<protein>
    <recommendedName>
        <fullName evidence="3">Peptidase MA superfamily protein</fullName>
    </recommendedName>
</protein>
<accession>A0ABW2LUW0</accession>